<dbReference type="EMBL" id="GEDC01008512">
    <property type="protein sequence ID" value="JAS28786.1"/>
    <property type="molecule type" value="Transcribed_RNA"/>
</dbReference>
<dbReference type="AlphaFoldDB" id="A0A1B6DSY5"/>
<evidence type="ECO:0000313" key="2">
    <source>
        <dbReference type="EMBL" id="JAS28786.1"/>
    </source>
</evidence>
<evidence type="ECO:0000256" key="1">
    <source>
        <dbReference type="SAM" id="SignalP"/>
    </source>
</evidence>
<reference evidence="2" key="1">
    <citation type="submission" date="2015-12" db="EMBL/GenBank/DDBJ databases">
        <title>De novo transcriptome assembly of four potential Pierce s Disease insect vectors from Arizona vineyards.</title>
        <authorList>
            <person name="Tassone E.E."/>
        </authorList>
    </citation>
    <scope>NUCLEOTIDE SEQUENCE</scope>
</reference>
<dbReference type="Pfam" id="PF15868">
    <property type="entry name" value="MBF2"/>
    <property type="match status" value="1"/>
</dbReference>
<gene>
    <name evidence="2" type="ORF">g.3448</name>
</gene>
<organism evidence="2">
    <name type="scientific">Clastoptera arizonana</name>
    <name type="common">Arizona spittle bug</name>
    <dbReference type="NCBI Taxonomy" id="38151"/>
    <lineage>
        <taxon>Eukaryota</taxon>
        <taxon>Metazoa</taxon>
        <taxon>Ecdysozoa</taxon>
        <taxon>Arthropoda</taxon>
        <taxon>Hexapoda</taxon>
        <taxon>Insecta</taxon>
        <taxon>Pterygota</taxon>
        <taxon>Neoptera</taxon>
        <taxon>Paraneoptera</taxon>
        <taxon>Hemiptera</taxon>
        <taxon>Auchenorrhyncha</taxon>
        <taxon>Cercopoidea</taxon>
        <taxon>Clastopteridae</taxon>
        <taxon>Clastoptera</taxon>
    </lineage>
</organism>
<proteinExistence type="predicted"/>
<keyword evidence="1" id="KW-0732">Signal</keyword>
<accession>A0A1B6DSY5</accession>
<protein>
    <submittedName>
        <fullName evidence="2">Uncharacterized protein</fullName>
    </submittedName>
</protein>
<dbReference type="InterPro" id="IPR031734">
    <property type="entry name" value="MBF2"/>
</dbReference>
<feature type="signal peptide" evidence="1">
    <location>
        <begin position="1"/>
        <end position="18"/>
    </location>
</feature>
<name>A0A1B6DSY5_9HEMI</name>
<feature type="chain" id="PRO_5008581504" evidence="1">
    <location>
        <begin position="19"/>
        <end position="138"/>
    </location>
</feature>
<sequence length="138" mass="15458">MDLIYGVILVVLIKLLAAVPLKQDLYAKARFHNGSVIVGKREEGDRLLHCDLTLVELKANKQVGISKEFPLGEPFYGYITEVEILNLKEEDAGEVIALQGGWHENYVRFSLRSQKGVGLDYVFLVYGIDSSLNAVNNY</sequence>